<dbReference type="Proteomes" id="UP000193009">
    <property type="component" value="Unassembled WGS sequence"/>
</dbReference>
<comment type="caution">
    <text evidence="1">The sequence shown here is derived from an EMBL/GenBank/DDBJ whole genome shotgun (WGS) entry which is preliminary data.</text>
</comment>
<dbReference type="KEGG" id="lpar:FAM21731_01316"/>
<reference evidence="1 2" key="1">
    <citation type="journal article" date="2017" name="Front. Microbiol.">
        <title>The Histidine Decarboxylase Gene Cluster of Lactobacillus parabuchneri Was Gained by Horizontal Gene Transfer and Is Mobile within the Species.</title>
        <authorList>
            <person name="Wuthrich D."/>
            <person name="Berthoud H."/>
            <person name="Wechsler D."/>
            <person name="Eugster E."/>
            <person name="Irmler S."/>
            <person name="Bruggmann R."/>
        </authorList>
    </citation>
    <scope>NUCLEOTIDE SEQUENCE [LARGE SCALE GENOMIC DNA]</scope>
    <source>
        <strain evidence="1 2">FAM23169</strain>
    </source>
</reference>
<gene>
    <name evidence="1" type="ORF">FAM23169_01264</name>
</gene>
<name>A0A1X1FEU9_9LACO</name>
<keyword evidence="2" id="KW-1185">Reference proteome</keyword>
<evidence type="ECO:0000313" key="2">
    <source>
        <dbReference type="Proteomes" id="UP000193009"/>
    </source>
</evidence>
<organism evidence="1 2">
    <name type="scientific">Lentilactobacillus parabuchneri</name>
    <dbReference type="NCBI Taxonomy" id="152331"/>
    <lineage>
        <taxon>Bacteria</taxon>
        <taxon>Bacillati</taxon>
        <taxon>Bacillota</taxon>
        <taxon>Bacilli</taxon>
        <taxon>Lactobacillales</taxon>
        <taxon>Lactobacillaceae</taxon>
        <taxon>Lentilactobacillus</taxon>
    </lineage>
</organism>
<accession>A0A1X1FEU9</accession>
<evidence type="ECO:0000313" key="1">
    <source>
        <dbReference type="EMBL" id="ORN29452.1"/>
    </source>
</evidence>
<protein>
    <submittedName>
        <fullName evidence="1">Uncharacterized protein</fullName>
    </submittedName>
</protein>
<sequence>MKSSKKTFIIYNLRRGFISALAVMFTCILLLSISSKNTVRMTIALLGHPRTALQTKPVHSNEASSALKANIYTIPMKDSFSGVGISHISLFEVHSILIFHIAIPTYDHLA</sequence>
<dbReference type="AlphaFoldDB" id="A0A1X1FEU9"/>
<proteinExistence type="predicted"/>
<dbReference type="EMBL" id="MSBD01000028">
    <property type="protein sequence ID" value="ORN29452.1"/>
    <property type="molecule type" value="Genomic_DNA"/>
</dbReference>